<sequence length="99" mass="11198">MQNFKNDQWPVASSEGLEGEIATIATCNGKAPKRQPRKGKPPRGSLEEGYRRHILDRSTNFGIEDCKALALLKEPYAPLQVFPDQIHVMPLIHFREPDT</sequence>
<keyword evidence="3" id="KW-1185">Reference proteome</keyword>
<evidence type="ECO:0000256" key="1">
    <source>
        <dbReference type="SAM" id="MobiDB-lite"/>
    </source>
</evidence>
<dbReference type="RefSeq" id="XP_024577187.1">
    <property type="nucleotide sequence ID" value="XM_024726518.1"/>
</dbReference>
<dbReference type="Proteomes" id="UP000054928">
    <property type="component" value="Unassembled WGS sequence"/>
</dbReference>
<feature type="compositionally biased region" description="Basic residues" evidence="1">
    <location>
        <begin position="31"/>
        <end position="41"/>
    </location>
</feature>
<dbReference type="GeneID" id="36406053"/>
<reference evidence="3" key="1">
    <citation type="submission" date="2014-09" db="EMBL/GenBank/DDBJ databases">
        <authorList>
            <person name="Sharma Rahul"/>
            <person name="Thines Marco"/>
        </authorList>
    </citation>
    <scope>NUCLEOTIDE SEQUENCE [LARGE SCALE GENOMIC DNA]</scope>
</reference>
<dbReference type="EMBL" id="CCYD01000523">
    <property type="protein sequence ID" value="CEG40818.1"/>
    <property type="molecule type" value="Genomic_DNA"/>
</dbReference>
<name>A0A0P1AJ59_PLAHL</name>
<protein>
    <submittedName>
        <fullName evidence="2">Uncharacterized protein</fullName>
    </submittedName>
</protein>
<evidence type="ECO:0000313" key="2">
    <source>
        <dbReference type="EMBL" id="CEG40818.1"/>
    </source>
</evidence>
<evidence type="ECO:0000313" key="3">
    <source>
        <dbReference type="Proteomes" id="UP000054928"/>
    </source>
</evidence>
<feature type="region of interest" description="Disordered" evidence="1">
    <location>
        <begin position="25"/>
        <end position="49"/>
    </location>
</feature>
<dbReference type="AlphaFoldDB" id="A0A0P1AJ59"/>
<organism evidence="2 3">
    <name type="scientific">Plasmopara halstedii</name>
    <name type="common">Downy mildew of sunflower</name>
    <dbReference type="NCBI Taxonomy" id="4781"/>
    <lineage>
        <taxon>Eukaryota</taxon>
        <taxon>Sar</taxon>
        <taxon>Stramenopiles</taxon>
        <taxon>Oomycota</taxon>
        <taxon>Peronosporomycetes</taxon>
        <taxon>Peronosporales</taxon>
        <taxon>Peronosporaceae</taxon>
        <taxon>Plasmopara</taxon>
    </lineage>
</organism>
<proteinExistence type="predicted"/>
<accession>A0A0P1AJ59</accession>